<dbReference type="AlphaFoldDB" id="A0A2G5SQ76"/>
<keyword evidence="1" id="KW-0812">Transmembrane</keyword>
<reference evidence="3" key="1">
    <citation type="submission" date="2017-10" db="EMBL/GenBank/DDBJ databases">
        <title>Rapid genome shrinkage in a self-fertile nematode reveals novel sperm competition proteins.</title>
        <authorList>
            <person name="Yin D."/>
            <person name="Schwarz E.M."/>
            <person name="Thomas C.G."/>
            <person name="Felde R.L."/>
            <person name="Korf I.F."/>
            <person name="Cutter A.D."/>
            <person name="Schartner C.M."/>
            <person name="Ralston E.J."/>
            <person name="Meyer B.J."/>
            <person name="Haag E.S."/>
        </authorList>
    </citation>
    <scope>NUCLEOTIDE SEQUENCE [LARGE SCALE GENOMIC DNA]</scope>
    <source>
        <strain evidence="3">JU1422</strain>
    </source>
</reference>
<feature type="transmembrane region" description="Helical" evidence="1">
    <location>
        <begin position="30"/>
        <end position="51"/>
    </location>
</feature>
<organism evidence="2 3">
    <name type="scientific">Caenorhabditis nigoni</name>
    <dbReference type="NCBI Taxonomy" id="1611254"/>
    <lineage>
        <taxon>Eukaryota</taxon>
        <taxon>Metazoa</taxon>
        <taxon>Ecdysozoa</taxon>
        <taxon>Nematoda</taxon>
        <taxon>Chromadorea</taxon>
        <taxon>Rhabditida</taxon>
        <taxon>Rhabditina</taxon>
        <taxon>Rhabditomorpha</taxon>
        <taxon>Rhabditoidea</taxon>
        <taxon>Rhabditidae</taxon>
        <taxon>Peloderinae</taxon>
        <taxon>Caenorhabditis</taxon>
    </lineage>
</organism>
<evidence type="ECO:0000256" key="1">
    <source>
        <dbReference type="SAM" id="Phobius"/>
    </source>
</evidence>
<dbReference type="Proteomes" id="UP000230233">
    <property type="component" value="Chromosome X"/>
</dbReference>
<keyword evidence="1" id="KW-0472">Membrane</keyword>
<keyword evidence="3" id="KW-1185">Reference proteome</keyword>
<keyword evidence="1" id="KW-1133">Transmembrane helix</keyword>
<protein>
    <submittedName>
        <fullName evidence="2">Uncharacterized protein</fullName>
    </submittedName>
</protein>
<gene>
    <name evidence="2" type="primary">Cnig_chr_X.g23446</name>
    <name evidence="2" type="ORF">B9Z55_023446</name>
</gene>
<proteinExistence type="predicted"/>
<evidence type="ECO:0000313" key="3">
    <source>
        <dbReference type="Proteomes" id="UP000230233"/>
    </source>
</evidence>
<comment type="caution">
    <text evidence="2">The sequence shown here is derived from an EMBL/GenBank/DDBJ whole genome shotgun (WGS) entry which is preliminary data.</text>
</comment>
<name>A0A2G5SQ76_9PELO</name>
<evidence type="ECO:0000313" key="2">
    <source>
        <dbReference type="EMBL" id="PIC17073.1"/>
    </source>
</evidence>
<dbReference type="EMBL" id="PDUG01000006">
    <property type="protein sequence ID" value="PIC17073.1"/>
    <property type="molecule type" value="Genomic_DNA"/>
</dbReference>
<sequence length="102" mass="12486">MKKYNVLTIYVDFFAPIENNKMNRFKKCHCLYLFSFFGTWNLVGFNMYLIWTNLYRKHVNYKIEALDLFTNPSRSQTYPEKSTVFFRHPKLAMINEQNYREC</sequence>
<accession>A0A2G5SQ76</accession>